<evidence type="ECO:0000313" key="1">
    <source>
        <dbReference type="EMBL" id="TEB18112.1"/>
    </source>
</evidence>
<name>A0A4Y7S9H7_COPMI</name>
<accession>A0A4Y7S9H7</accession>
<organism evidence="1 2">
    <name type="scientific">Coprinellus micaceus</name>
    <name type="common">Glistening ink-cap mushroom</name>
    <name type="synonym">Coprinus micaceus</name>
    <dbReference type="NCBI Taxonomy" id="71717"/>
    <lineage>
        <taxon>Eukaryota</taxon>
        <taxon>Fungi</taxon>
        <taxon>Dikarya</taxon>
        <taxon>Basidiomycota</taxon>
        <taxon>Agaricomycotina</taxon>
        <taxon>Agaricomycetes</taxon>
        <taxon>Agaricomycetidae</taxon>
        <taxon>Agaricales</taxon>
        <taxon>Agaricineae</taxon>
        <taxon>Psathyrellaceae</taxon>
        <taxon>Coprinellus</taxon>
    </lineage>
</organism>
<proteinExistence type="predicted"/>
<dbReference type="Proteomes" id="UP000298030">
    <property type="component" value="Unassembled WGS sequence"/>
</dbReference>
<protein>
    <submittedName>
        <fullName evidence="1">Uncharacterized protein</fullName>
    </submittedName>
</protein>
<comment type="caution">
    <text evidence="1">The sequence shown here is derived from an EMBL/GenBank/DDBJ whole genome shotgun (WGS) entry which is preliminary data.</text>
</comment>
<dbReference type="AlphaFoldDB" id="A0A4Y7S9H7"/>
<gene>
    <name evidence="1" type="ORF">FA13DRAFT_1781726</name>
</gene>
<keyword evidence="2" id="KW-1185">Reference proteome</keyword>
<dbReference type="EMBL" id="QPFP01000287">
    <property type="protein sequence ID" value="TEB18112.1"/>
    <property type="molecule type" value="Genomic_DNA"/>
</dbReference>
<evidence type="ECO:0000313" key="2">
    <source>
        <dbReference type="Proteomes" id="UP000298030"/>
    </source>
</evidence>
<reference evidence="1 2" key="1">
    <citation type="journal article" date="2019" name="Nat. Ecol. Evol.">
        <title>Megaphylogeny resolves global patterns of mushroom evolution.</title>
        <authorList>
            <person name="Varga T."/>
            <person name="Krizsan K."/>
            <person name="Foldi C."/>
            <person name="Dima B."/>
            <person name="Sanchez-Garcia M."/>
            <person name="Sanchez-Ramirez S."/>
            <person name="Szollosi G.J."/>
            <person name="Szarkandi J.G."/>
            <person name="Papp V."/>
            <person name="Albert L."/>
            <person name="Andreopoulos W."/>
            <person name="Angelini C."/>
            <person name="Antonin V."/>
            <person name="Barry K.W."/>
            <person name="Bougher N.L."/>
            <person name="Buchanan P."/>
            <person name="Buyck B."/>
            <person name="Bense V."/>
            <person name="Catcheside P."/>
            <person name="Chovatia M."/>
            <person name="Cooper J."/>
            <person name="Damon W."/>
            <person name="Desjardin D."/>
            <person name="Finy P."/>
            <person name="Geml J."/>
            <person name="Haridas S."/>
            <person name="Hughes K."/>
            <person name="Justo A."/>
            <person name="Karasinski D."/>
            <person name="Kautmanova I."/>
            <person name="Kiss B."/>
            <person name="Kocsube S."/>
            <person name="Kotiranta H."/>
            <person name="LaButti K.M."/>
            <person name="Lechner B.E."/>
            <person name="Liimatainen K."/>
            <person name="Lipzen A."/>
            <person name="Lukacs Z."/>
            <person name="Mihaltcheva S."/>
            <person name="Morgado L.N."/>
            <person name="Niskanen T."/>
            <person name="Noordeloos M.E."/>
            <person name="Ohm R.A."/>
            <person name="Ortiz-Santana B."/>
            <person name="Ovrebo C."/>
            <person name="Racz N."/>
            <person name="Riley R."/>
            <person name="Savchenko A."/>
            <person name="Shiryaev A."/>
            <person name="Soop K."/>
            <person name="Spirin V."/>
            <person name="Szebenyi C."/>
            <person name="Tomsovsky M."/>
            <person name="Tulloss R.E."/>
            <person name="Uehling J."/>
            <person name="Grigoriev I.V."/>
            <person name="Vagvolgyi C."/>
            <person name="Papp T."/>
            <person name="Martin F.M."/>
            <person name="Miettinen O."/>
            <person name="Hibbett D.S."/>
            <person name="Nagy L.G."/>
        </authorList>
    </citation>
    <scope>NUCLEOTIDE SEQUENCE [LARGE SCALE GENOMIC DNA]</scope>
    <source>
        <strain evidence="1 2">FP101781</strain>
    </source>
</reference>
<sequence>MRLSLCRLISPRIHTPGSWLREQVGEPEGLGASRDATSSPHSQVKVRRALYIQGQLVKRVASARLSRTLGTITAEGHQSAAVVPHGLSVQMVSNTGWLLTLIMDGLSHLLTTNTCPNPLEVLSVQKEIRVKPNAPFGSPSVPHHLHKPSHGVGFQGMMFRNLKDFPKSCLPFLASTHPKSRDVGSMFGPDRETHIPITLSHRARHITPMSKSV</sequence>